<dbReference type="KEGG" id="pno:SNOG_10570"/>
<dbReference type="AlphaFoldDB" id="Q0UCE4"/>
<organism evidence="1 2">
    <name type="scientific">Phaeosphaeria nodorum (strain SN15 / ATCC MYA-4574 / FGSC 10173)</name>
    <name type="common">Glume blotch fungus</name>
    <name type="synonym">Parastagonospora nodorum</name>
    <dbReference type="NCBI Taxonomy" id="321614"/>
    <lineage>
        <taxon>Eukaryota</taxon>
        <taxon>Fungi</taxon>
        <taxon>Dikarya</taxon>
        <taxon>Ascomycota</taxon>
        <taxon>Pezizomycotina</taxon>
        <taxon>Dothideomycetes</taxon>
        <taxon>Pleosporomycetidae</taxon>
        <taxon>Pleosporales</taxon>
        <taxon>Pleosporineae</taxon>
        <taxon>Phaeosphaeriaceae</taxon>
        <taxon>Parastagonospora</taxon>
    </lineage>
</organism>
<reference evidence="2" key="1">
    <citation type="journal article" date="2007" name="Plant Cell">
        <title>Dothideomycete-plant interactions illuminated by genome sequencing and EST analysis of the wheat pathogen Stagonospora nodorum.</title>
        <authorList>
            <person name="Hane J.K."/>
            <person name="Lowe R.G."/>
            <person name="Solomon P.S."/>
            <person name="Tan K.C."/>
            <person name="Schoch C.L."/>
            <person name="Spatafora J.W."/>
            <person name="Crous P.W."/>
            <person name="Kodira C."/>
            <person name="Birren B.W."/>
            <person name="Galagan J.E."/>
            <person name="Torriani S.F."/>
            <person name="McDonald B.A."/>
            <person name="Oliver R.P."/>
        </authorList>
    </citation>
    <scope>NUCLEOTIDE SEQUENCE [LARGE SCALE GENOMIC DNA]</scope>
    <source>
        <strain evidence="2">SN15 / ATCC MYA-4574 / FGSC 10173</strain>
    </source>
</reference>
<protein>
    <submittedName>
        <fullName evidence="1">Uncharacterized protein</fullName>
    </submittedName>
</protein>
<gene>
    <name evidence="1" type="ORF">SNOG_10570</name>
</gene>
<name>Q0UCE4_PHANO</name>
<dbReference type="GeneID" id="5977743"/>
<dbReference type="RefSeq" id="XP_001800836.1">
    <property type="nucleotide sequence ID" value="XM_001800784.1"/>
</dbReference>
<accession>Q0UCE4</accession>
<sequence>MSMLSTDHTLAMHRIARKIKSAGIELFQTSESTTARSNQASHFLPP</sequence>
<dbReference type="EMBL" id="CH445341">
    <property type="protein sequence ID" value="EAT81964.1"/>
    <property type="molecule type" value="Genomic_DNA"/>
</dbReference>
<dbReference type="InParanoid" id="Q0UCE4"/>
<evidence type="ECO:0000313" key="1">
    <source>
        <dbReference type="EMBL" id="EAT81964.1"/>
    </source>
</evidence>
<proteinExistence type="predicted"/>
<dbReference type="Proteomes" id="UP000001055">
    <property type="component" value="Unassembled WGS sequence"/>
</dbReference>
<evidence type="ECO:0000313" key="2">
    <source>
        <dbReference type="Proteomes" id="UP000001055"/>
    </source>
</evidence>